<dbReference type="AlphaFoldDB" id="A0A344TLM0"/>
<evidence type="ECO:0008006" key="3">
    <source>
        <dbReference type="Google" id="ProtNLM"/>
    </source>
</evidence>
<dbReference type="Proteomes" id="UP000251993">
    <property type="component" value="Chromosome"/>
</dbReference>
<gene>
    <name evidence="1" type="ORF">DR864_18255</name>
</gene>
<dbReference type="EMBL" id="CP030850">
    <property type="protein sequence ID" value="AXE19541.1"/>
    <property type="molecule type" value="Genomic_DNA"/>
</dbReference>
<proteinExistence type="predicted"/>
<dbReference type="OrthoDB" id="952223at2"/>
<accession>A0A344TLM0</accession>
<sequence length="145" mass="16315">MMAEFLMKGWNVAIPEVDIGDDIFVVKDDEGTLRKVQVKTSRGKATKKGYTAQFSASEFNLANIGPVVGHYVFIVRLDDDIWSKPVIIKQDVLNQMYEDGEVGSLTGKTIVFSFKYTQNGDKVICLKKDLSAFINDYVDFPQLVH</sequence>
<keyword evidence="2" id="KW-1185">Reference proteome</keyword>
<dbReference type="GO" id="GO:0003676">
    <property type="term" value="F:nucleic acid binding"/>
    <property type="evidence" value="ECO:0007669"/>
    <property type="project" value="InterPro"/>
</dbReference>
<dbReference type="Gene3D" id="3.40.1350.10">
    <property type="match status" value="1"/>
</dbReference>
<dbReference type="InterPro" id="IPR011856">
    <property type="entry name" value="tRNA_endonuc-like_dom_sf"/>
</dbReference>
<organism evidence="1 2">
    <name type="scientific">Runella rosea</name>
    <dbReference type="NCBI Taxonomy" id="2259595"/>
    <lineage>
        <taxon>Bacteria</taxon>
        <taxon>Pseudomonadati</taxon>
        <taxon>Bacteroidota</taxon>
        <taxon>Cytophagia</taxon>
        <taxon>Cytophagales</taxon>
        <taxon>Spirosomataceae</taxon>
        <taxon>Runella</taxon>
    </lineage>
</organism>
<protein>
    <recommendedName>
        <fullName evidence="3">PD(D/E)XK endonuclease domain-containing protein</fullName>
    </recommendedName>
</protein>
<name>A0A344TLM0_9BACT</name>
<evidence type="ECO:0000313" key="1">
    <source>
        <dbReference type="EMBL" id="AXE19541.1"/>
    </source>
</evidence>
<dbReference type="KEGG" id="run:DR864_18255"/>
<reference evidence="1 2" key="1">
    <citation type="submission" date="2018-07" db="EMBL/GenBank/DDBJ databases">
        <title>Genome sequencing of Runella.</title>
        <authorList>
            <person name="Baek M.-G."/>
            <person name="Yi H."/>
        </authorList>
    </citation>
    <scope>NUCLEOTIDE SEQUENCE [LARGE SCALE GENOMIC DNA]</scope>
    <source>
        <strain evidence="1 2">HYN0085</strain>
    </source>
</reference>
<evidence type="ECO:0000313" key="2">
    <source>
        <dbReference type="Proteomes" id="UP000251993"/>
    </source>
</evidence>